<evidence type="ECO:0000313" key="3">
    <source>
        <dbReference type="EMBL" id="SEB97251.1"/>
    </source>
</evidence>
<sequence>MSPEIDLRDRLDHELGDLPDLPAGHYLQQGRRVRRRRRVLAAGAVAAISIGAAQLLAPGSADRTDSIAVEPTPAPPTPAVEPTPAPPTPAVDLAADPDFVAPAPSNPVEAQEGLDGVDWFTTDDIPQWAQEYGNHGPISVSPEGRLWIAPEATIRRIVVDPYPPGEHGIVSSWAVEAHCTCFPEDMTDDIGWVIVSSGANGQSQGGTMEVPGWVTDDFELWVDGATAQVQERPTIGERFAHFADRRTGRMVAGAPGVTLVQQVPDADLGSGRVTHTRAGAAEVEYDGQTFYVVGVDPDEGAPWYQWWTGDTQPDFDAFLTFLRGNW</sequence>
<name>A0A1H4NPU1_9ACTN</name>
<reference evidence="4" key="1">
    <citation type="submission" date="2016-10" db="EMBL/GenBank/DDBJ databases">
        <authorList>
            <person name="Varghese N."/>
            <person name="Submissions S."/>
        </authorList>
    </citation>
    <scope>NUCLEOTIDE SEQUENCE [LARGE SCALE GENOMIC DNA]</scope>
    <source>
        <strain evidence="4">DSM 22017</strain>
    </source>
</reference>
<dbReference type="EMBL" id="FNRT01000002">
    <property type="protein sequence ID" value="SEB97251.1"/>
    <property type="molecule type" value="Genomic_DNA"/>
</dbReference>
<keyword evidence="2" id="KW-0812">Transmembrane</keyword>
<dbReference type="STRING" id="402596.SAMN04489844_1428"/>
<evidence type="ECO:0000256" key="2">
    <source>
        <dbReference type="SAM" id="Phobius"/>
    </source>
</evidence>
<evidence type="ECO:0000256" key="1">
    <source>
        <dbReference type="SAM" id="MobiDB-lite"/>
    </source>
</evidence>
<organism evidence="3 4">
    <name type="scientific">Nocardioides exalbidus</name>
    <dbReference type="NCBI Taxonomy" id="402596"/>
    <lineage>
        <taxon>Bacteria</taxon>
        <taxon>Bacillati</taxon>
        <taxon>Actinomycetota</taxon>
        <taxon>Actinomycetes</taxon>
        <taxon>Propionibacteriales</taxon>
        <taxon>Nocardioidaceae</taxon>
        <taxon>Nocardioides</taxon>
    </lineage>
</organism>
<dbReference type="Proteomes" id="UP000198742">
    <property type="component" value="Unassembled WGS sequence"/>
</dbReference>
<dbReference type="OrthoDB" id="3770719at2"/>
<accession>A0A1H4NPU1</accession>
<keyword evidence="2" id="KW-0472">Membrane</keyword>
<dbReference type="RefSeq" id="WP_090968482.1">
    <property type="nucleotide sequence ID" value="NZ_FNRT01000002.1"/>
</dbReference>
<proteinExistence type="predicted"/>
<dbReference type="AlphaFoldDB" id="A0A1H4NPU1"/>
<feature type="compositionally biased region" description="Pro residues" evidence="1">
    <location>
        <begin position="72"/>
        <end position="85"/>
    </location>
</feature>
<protein>
    <submittedName>
        <fullName evidence="3">Uncharacterized protein</fullName>
    </submittedName>
</protein>
<feature type="transmembrane region" description="Helical" evidence="2">
    <location>
        <begin position="39"/>
        <end position="57"/>
    </location>
</feature>
<evidence type="ECO:0000313" key="4">
    <source>
        <dbReference type="Proteomes" id="UP000198742"/>
    </source>
</evidence>
<feature type="region of interest" description="Disordered" evidence="1">
    <location>
        <begin position="62"/>
        <end position="85"/>
    </location>
</feature>
<gene>
    <name evidence="3" type="ORF">SAMN04489844_1428</name>
</gene>
<keyword evidence="2" id="KW-1133">Transmembrane helix</keyword>
<keyword evidence="4" id="KW-1185">Reference proteome</keyword>